<evidence type="ECO:0000256" key="1">
    <source>
        <dbReference type="SAM" id="Coils"/>
    </source>
</evidence>
<proteinExistence type="predicted"/>
<evidence type="ECO:0000313" key="3">
    <source>
        <dbReference type="EMBL" id="AKU43524.1"/>
    </source>
</evidence>
<feature type="coiled-coil region" evidence="1">
    <location>
        <begin position="3"/>
        <end position="30"/>
    </location>
</feature>
<reference evidence="2 4" key="1">
    <citation type="journal article" date="2015" name="Genome Announc.">
        <title>Complete Genome Sequence of Caulobacter crescentus Siphophage Sansa.</title>
        <authorList>
            <person name="Vara L."/>
            <person name="Kane A.A."/>
            <person name="Cahill J.L."/>
            <person name="Rasche E.S."/>
            <person name="Kuty Everett G.F."/>
        </authorList>
    </citation>
    <scope>NUCLEOTIDE SEQUENCE [LARGE SCALE GENOMIC DNA]</scope>
</reference>
<gene>
    <name evidence="3" type="ORF">CPT_Sansa120</name>
    <name evidence="2" type="ORF">CPT_Sansa5</name>
</gene>
<keyword evidence="4" id="KW-1185">Reference proteome</keyword>
<sequence>MEARSASRLLARAERELSHALAALALATSEAARARHERRVMVAQVKRQSALFDLRRMGAA</sequence>
<name>A0A0K1LLR1_9CAUD</name>
<dbReference type="Proteomes" id="UP000225322">
    <property type="component" value="Segment"/>
</dbReference>
<accession>A0A0K1LLR1</accession>
<dbReference type="EMBL" id="KT001913">
    <property type="protein sequence ID" value="AKU43409.1"/>
    <property type="molecule type" value="Genomic_DNA"/>
</dbReference>
<organism evidence="2 4">
    <name type="scientific">Caulobacter phage Sansa</name>
    <dbReference type="NCBI Taxonomy" id="1675600"/>
    <lineage>
        <taxon>Viruses</taxon>
        <taxon>Duplodnaviria</taxon>
        <taxon>Heunggongvirae</taxon>
        <taxon>Uroviricota</taxon>
        <taxon>Caudoviricetes</taxon>
        <taxon>Sansavirus</taxon>
        <taxon>Sansavirus sansa</taxon>
        <taxon>Caulobacter virus Sansa</taxon>
    </lineage>
</organism>
<evidence type="ECO:0000313" key="4">
    <source>
        <dbReference type="Proteomes" id="UP000225322"/>
    </source>
</evidence>
<protein>
    <submittedName>
        <fullName evidence="2">Uncharacterized protein</fullName>
    </submittedName>
</protein>
<keyword evidence="1" id="KW-0175">Coiled coil</keyword>
<dbReference type="EMBL" id="KT001913">
    <property type="protein sequence ID" value="AKU43524.1"/>
    <property type="molecule type" value="Genomic_DNA"/>
</dbReference>
<evidence type="ECO:0000313" key="2">
    <source>
        <dbReference type="EMBL" id="AKU43409.1"/>
    </source>
</evidence>